<dbReference type="CDD" id="cd07229">
    <property type="entry name" value="Pat_TGL3_like"/>
    <property type="match status" value="1"/>
</dbReference>
<feature type="domain" description="PNPLA" evidence="8">
    <location>
        <begin position="199"/>
        <end position="401"/>
    </location>
</feature>
<evidence type="ECO:0000313" key="10">
    <source>
        <dbReference type="Proteomes" id="UP001172155"/>
    </source>
</evidence>
<dbReference type="InterPro" id="IPR016035">
    <property type="entry name" value="Acyl_Trfase/lysoPLipase"/>
</dbReference>
<evidence type="ECO:0000256" key="6">
    <source>
        <dbReference type="SAM" id="MobiDB-lite"/>
    </source>
</evidence>
<comment type="function">
    <text evidence="1">Probable lipid hydrolase.</text>
</comment>
<dbReference type="PROSITE" id="PS51635">
    <property type="entry name" value="PNPLA"/>
    <property type="match status" value="1"/>
</dbReference>
<keyword evidence="7" id="KW-0472">Membrane</keyword>
<organism evidence="9 10">
    <name type="scientific">Schizothecium vesticola</name>
    <dbReference type="NCBI Taxonomy" id="314040"/>
    <lineage>
        <taxon>Eukaryota</taxon>
        <taxon>Fungi</taxon>
        <taxon>Dikarya</taxon>
        <taxon>Ascomycota</taxon>
        <taxon>Pezizomycotina</taxon>
        <taxon>Sordariomycetes</taxon>
        <taxon>Sordariomycetidae</taxon>
        <taxon>Sordariales</taxon>
        <taxon>Schizotheciaceae</taxon>
        <taxon>Schizothecium</taxon>
    </lineage>
</organism>
<keyword evidence="2 9" id="KW-0378">Hydrolase</keyword>
<gene>
    <name evidence="9" type="ORF">B0T18DRAFT_429016</name>
</gene>
<dbReference type="EMBL" id="JAUKUD010000004">
    <property type="protein sequence ID" value="KAK0745976.1"/>
    <property type="molecule type" value="Genomic_DNA"/>
</dbReference>
<protein>
    <submittedName>
        <fullName evidence="9">Patatin-like serine hydrolase</fullName>
    </submittedName>
</protein>
<dbReference type="SUPFAM" id="SSF52151">
    <property type="entry name" value="FabD/lysophospholipase-like"/>
    <property type="match status" value="1"/>
</dbReference>
<keyword evidence="3" id="KW-0442">Lipid degradation</keyword>
<dbReference type="Pfam" id="PF11815">
    <property type="entry name" value="DUF3336"/>
    <property type="match status" value="1"/>
</dbReference>
<feature type="region of interest" description="Disordered" evidence="6">
    <location>
        <begin position="397"/>
        <end position="416"/>
    </location>
</feature>
<dbReference type="InterPro" id="IPR002641">
    <property type="entry name" value="PNPLA_dom"/>
</dbReference>
<dbReference type="Gene3D" id="3.40.1090.10">
    <property type="entry name" value="Cytosolic phospholipase A2 catalytic domain"/>
    <property type="match status" value="1"/>
</dbReference>
<evidence type="ECO:0000313" key="9">
    <source>
        <dbReference type="EMBL" id="KAK0745976.1"/>
    </source>
</evidence>
<keyword evidence="7" id="KW-1133">Transmembrane helix</keyword>
<dbReference type="Pfam" id="PF01734">
    <property type="entry name" value="Patatin"/>
    <property type="match status" value="1"/>
</dbReference>
<feature type="transmembrane region" description="Helical" evidence="7">
    <location>
        <begin position="7"/>
        <end position="24"/>
    </location>
</feature>
<evidence type="ECO:0000256" key="5">
    <source>
        <dbReference type="PROSITE-ProRule" id="PRU01161"/>
    </source>
</evidence>
<dbReference type="PANTHER" id="PTHR14226">
    <property type="entry name" value="NEUROPATHY TARGET ESTERASE/SWISS CHEESE D.MELANOGASTER"/>
    <property type="match status" value="1"/>
</dbReference>
<dbReference type="Proteomes" id="UP001172155">
    <property type="component" value="Unassembled WGS sequence"/>
</dbReference>
<evidence type="ECO:0000256" key="1">
    <source>
        <dbReference type="ARBA" id="ARBA00002682"/>
    </source>
</evidence>
<evidence type="ECO:0000256" key="3">
    <source>
        <dbReference type="ARBA" id="ARBA00022963"/>
    </source>
</evidence>
<keyword evidence="10" id="KW-1185">Reference proteome</keyword>
<name>A0AA40EV15_9PEZI</name>
<keyword evidence="7" id="KW-0812">Transmembrane</keyword>
<evidence type="ECO:0000256" key="4">
    <source>
        <dbReference type="ARBA" id="ARBA00023098"/>
    </source>
</evidence>
<dbReference type="InterPro" id="IPR050301">
    <property type="entry name" value="NTE"/>
</dbReference>
<keyword evidence="4" id="KW-0443">Lipid metabolism</keyword>
<comment type="caution">
    <text evidence="9">The sequence shown here is derived from an EMBL/GenBank/DDBJ whole genome shotgun (WGS) entry which is preliminary data.</text>
</comment>
<reference evidence="9" key="1">
    <citation type="submission" date="2023-06" db="EMBL/GenBank/DDBJ databases">
        <title>Genome-scale phylogeny and comparative genomics of the fungal order Sordariales.</title>
        <authorList>
            <consortium name="Lawrence Berkeley National Laboratory"/>
            <person name="Hensen N."/>
            <person name="Bonometti L."/>
            <person name="Westerberg I."/>
            <person name="Brannstrom I.O."/>
            <person name="Guillou S."/>
            <person name="Cros-Aarteil S."/>
            <person name="Calhoun S."/>
            <person name="Haridas S."/>
            <person name="Kuo A."/>
            <person name="Mondo S."/>
            <person name="Pangilinan J."/>
            <person name="Riley R."/>
            <person name="LaButti K."/>
            <person name="Andreopoulos B."/>
            <person name="Lipzen A."/>
            <person name="Chen C."/>
            <person name="Yanf M."/>
            <person name="Daum C."/>
            <person name="Ng V."/>
            <person name="Clum A."/>
            <person name="Steindorff A."/>
            <person name="Ohm R."/>
            <person name="Martin F."/>
            <person name="Silar P."/>
            <person name="Natvig D."/>
            <person name="Lalanne C."/>
            <person name="Gautier V."/>
            <person name="Ament-velasquez S.L."/>
            <person name="Kruys A."/>
            <person name="Hutchinson M.I."/>
            <person name="Powell A.J."/>
            <person name="Barry K."/>
            <person name="Miller A.N."/>
            <person name="Grigoriev I.V."/>
            <person name="Debuchy R."/>
            <person name="Gladieux P."/>
            <person name="Thoren M.H."/>
            <person name="Johannesson H."/>
        </authorList>
    </citation>
    <scope>NUCLEOTIDE SEQUENCE</scope>
    <source>
        <strain evidence="9">SMH3187-1</strain>
    </source>
</reference>
<feature type="region of interest" description="Disordered" evidence="6">
    <location>
        <begin position="566"/>
        <end position="601"/>
    </location>
</feature>
<dbReference type="InterPro" id="IPR021771">
    <property type="entry name" value="Triacylglycerol_lipase_N"/>
</dbReference>
<evidence type="ECO:0000256" key="7">
    <source>
        <dbReference type="SAM" id="Phobius"/>
    </source>
</evidence>
<evidence type="ECO:0000259" key="8">
    <source>
        <dbReference type="PROSITE" id="PS51635"/>
    </source>
</evidence>
<evidence type="ECO:0000256" key="2">
    <source>
        <dbReference type="ARBA" id="ARBA00022801"/>
    </source>
</evidence>
<comment type="caution">
    <text evidence="5">Lacks conserved residue(s) required for the propagation of feature annotation.</text>
</comment>
<dbReference type="GO" id="GO:0016042">
    <property type="term" value="P:lipid catabolic process"/>
    <property type="evidence" value="ECO:0007669"/>
    <property type="project" value="UniProtKB-KW"/>
</dbReference>
<dbReference type="GO" id="GO:0006641">
    <property type="term" value="P:triglyceride metabolic process"/>
    <property type="evidence" value="ECO:0007669"/>
    <property type="project" value="UniProtKB-ARBA"/>
</dbReference>
<dbReference type="PANTHER" id="PTHR14226:SF44">
    <property type="entry name" value="TRIACYLGLYCEROL LIPASE 3"/>
    <property type="match status" value="1"/>
</dbReference>
<accession>A0AA40EV15</accession>
<dbReference type="GO" id="GO:0004806">
    <property type="term" value="F:triacylglycerol lipase activity"/>
    <property type="evidence" value="ECO:0007669"/>
    <property type="project" value="InterPro"/>
</dbReference>
<proteinExistence type="predicted"/>
<dbReference type="AlphaFoldDB" id="A0AA40EV15"/>
<sequence>MESLRRILVSVLGTVWYIVFFWFYKLRDWYRSRSEVDIWLDALRRAPTYERWENAALHLDDLIGLNFWRNTPTSNVYDYRLIAERTALIATARARGDINGLIDLLRSGLVRNLANITANKLYNRAFAGTKTAIENYITQVAEAIEDIASLPTSTTEATAMAAARAGDLNYADVPLPVMSTQMKLDFSHDTRQAFGRTSLVLQGGTIFGLCHLGVVKALFLRGLLPRIITGSETGALIAALVAIHTEEELPDILTGNGIDLSAFAGKAIEPPIDNPGFLGPFTGSWTAMVRRVRRFRREGYFLDMKVLEECVRANVGDLTFEEAYQRSKRILNIILPTTQAGDRPFLLNYITTPNVLVWTAAVASNGSHSTLYGSRGTGILCKDAHGHICPWESALPSSSLTTTTPPPPRRRPFSDRNSPLHRAAALFNVNHFIISQARPYLLPFLQSDMHGPSATTDGSATLALALRTLASELRHRIAQLDALGLLPARIRRFLVDERVPGPSVTLVPDVTARDFVRLLEVPTPRGLEHWIGKGERSVWPAVAALRVRCVVEMELERTYQAARRVKPGREGVVGRAGRAEDAGPGPRQRARSTGGEGGSGS</sequence>